<dbReference type="SUPFAM" id="SSF56112">
    <property type="entry name" value="Protein kinase-like (PK-like)"/>
    <property type="match status" value="1"/>
</dbReference>
<evidence type="ECO:0000313" key="9">
    <source>
        <dbReference type="Proteomes" id="UP000766486"/>
    </source>
</evidence>
<keyword evidence="5" id="KW-0067">ATP-binding</keyword>
<evidence type="ECO:0000313" key="8">
    <source>
        <dbReference type="EMBL" id="VUC21014.1"/>
    </source>
</evidence>
<evidence type="ECO:0000256" key="3">
    <source>
        <dbReference type="ARBA" id="ARBA00022741"/>
    </source>
</evidence>
<keyword evidence="4" id="KW-0418">Kinase</keyword>
<dbReference type="Gene3D" id="1.10.510.10">
    <property type="entry name" value="Transferase(Phosphotransferase) domain 1"/>
    <property type="match status" value="1"/>
</dbReference>
<dbReference type="InterPro" id="IPR000719">
    <property type="entry name" value="Prot_kinase_dom"/>
</dbReference>
<keyword evidence="3" id="KW-0547">Nucleotide-binding</keyword>
<dbReference type="Pfam" id="PF00069">
    <property type="entry name" value="Pkinase"/>
    <property type="match status" value="1"/>
</dbReference>
<gene>
    <name evidence="8" type="ORF">CLO192961_LOCUS38913</name>
</gene>
<dbReference type="PROSITE" id="PS50011">
    <property type="entry name" value="PROTEIN_KINASE_DOM"/>
    <property type="match status" value="1"/>
</dbReference>
<keyword evidence="2" id="KW-0808">Transferase</keyword>
<keyword evidence="1" id="KW-0723">Serine/threonine-protein kinase</keyword>
<evidence type="ECO:0000256" key="4">
    <source>
        <dbReference type="ARBA" id="ARBA00022777"/>
    </source>
</evidence>
<dbReference type="EMBL" id="CABFNS010000328">
    <property type="protein sequence ID" value="VUC21014.1"/>
    <property type="molecule type" value="Genomic_DNA"/>
</dbReference>
<name>A0ABY6TRP3_BIOOC</name>
<proteinExistence type="predicted"/>
<evidence type="ECO:0000256" key="5">
    <source>
        <dbReference type="ARBA" id="ARBA00022840"/>
    </source>
</evidence>
<comment type="caution">
    <text evidence="8">The sequence shown here is derived from an EMBL/GenBank/DDBJ whole genome shotgun (WGS) entry which is preliminary data.</text>
</comment>
<dbReference type="SMART" id="SM00220">
    <property type="entry name" value="S_TKc"/>
    <property type="match status" value="1"/>
</dbReference>
<evidence type="ECO:0000259" key="7">
    <source>
        <dbReference type="PROSITE" id="PS50011"/>
    </source>
</evidence>
<dbReference type="PANTHER" id="PTHR45646:SF11">
    <property type="entry name" value="SERINE_THREONINE-PROTEIN KINASE DOA"/>
    <property type="match status" value="1"/>
</dbReference>
<evidence type="ECO:0000256" key="2">
    <source>
        <dbReference type="ARBA" id="ARBA00022679"/>
    </source>
</evidence>
<dbReference type="Proteomes" id="UP000766486">
    <property type="component" value="Unassembled WGS sequence"/>
</dbReference>
<reference evidence="8 9" key="1">
    <citation type="submission" date="2019-06" db="EMBL/GenBank/DDBJ databases">
        <authorList>
            <person name="Broberg M."/>
        </authorList>
    </citation>
    <scope>NUCLEOTIDE SEQUENCE [LARGE SCALE GENOMIC DNA]</scope>
</reference>
<feature type="domain" description="Protein kinase" evidence="7">
    <location>
        <begin position="75"/>
        <end position="455"/>
    </location>
</feature>
<sequence>MDGKSLDSVQDSMEMDGKSLDSVEENMEIDDKPLDSVQDKAQNPFINFVEDENECPGGHYNVAPDEIFHGDQRNYQVMLNLHFGDRSTVWVCYDDKETKYWALKILSVAASKNPPEDLAEDLREPLANRELKKVICLSVDKFEVQGPKGVHICFVYPLLGPKAHPGPLSAAFEMSRQIERWGDIVPIRCLKEDSGFFDMELISDNSDYCSKMPPKFVNKSGKAYSDLANAVRFIHRHNLCHGRIIPDNVLYRIRGLDCKKSVDEVTSILTGKEDKCIPEQIHTLFLFKEVKRIHKGAGYWKSKSVFWNSVHPRYLTCLISLIDFGQCFRTSEPPSTLQLPKSYQPPELIHKSAVGPYTDIWTLGCTLYELRMGGSCPDLINTSKPTESDPVWTLKKSFEVHGIIFTYPPAPLPYAFRLMQNGDEQTAFQSLLKRLLKYDYEKRGKAKAIANDFWFHYMKPKVLSF</sequence>
<feature type="region of interest" description="Disordered" evidence="6">
    <location>
        <begin position="1"/>
        <end position="21"/>
    </location>
</feature>
<protein>
    <recommendedName>
        <fullName evidence="7">Protein kinase domain-containing protein</fullName>
    </recommendedName>
</protein>
<accession>A0ABY6TRP3</accession>
<keyword evidence="9" id="KW-1185">Reference proteome</keyword>
<dbReference type="InterPro" id="IPR011009">
    <property type="entry name" value="Kinase-like_dom_sf"/>
</dbReference>
<evidence type="ECO:0000256" key="1">
    <source>
        <dbReference type="ARBA" id="ARBA00022527"/>
    </source>
</evidence>
<evidence type="ECO:0000256" key="6">
    <source>
        <dbReference type="SAM" id="MobiDB-lite"/>
    </source>
</evidence>
<dbReference type="Gene3D" id="3.30.200.20">
    <property type="entry name" value="Phosphorylase Kinase, domain 1"/>
    <property type="match status" value="1"/>
</dbReference>
<dbReference type="InterPro" id="IPR051175">
    <property type="entry name" value="CLK_kinases"/>
</dbReference>
<organism evidence="8 9">
    <name type="scientific">Bionectria ochroleuca</name>
    <name type="common">Gliocladium roseum</name>
    <dbReference type="NCBI Taxonomy" id="29856"/>
    <lineage>
        <taxon>Eukaryota</taxon>
        <taxon>Fungi</taxon>
        <taxon>Dikarya</taxon>
        <taxon>Ascomycota</taxon>
        <taxon>Pezizomycotina</taxon>
        <taxon>Sordariomycetes</taxon>
        <taxon>Hypocreomycetidae</taxon>
        <taxon>Hypocreales</taxon>
        <taxon>Bionectriaceae</taxon>
        <taxon>Clonostachys</taxon>
    </lineage>
</organism>
<dbReference type="PANTHER" id="PTHR45646">
    <property type="entry name" value="SERINE/THREONINE-PROTEIN KINASE DOA-RELATED"/>
    <property type="match status" value="1"/>
</dbReference>